<dbReference type="Proteomes" id="UP000198224">
    <property type="component" value="Chromosome I"/>
</dbReference>
<dbReference type="InterPro" id="IPR032710">
    <property type="entry name" value="NTF2-like_dom_sf"/>
</dbReference>
<dbReference type="EMBL" id="LT607409">
    <property type="protein sequence ID" value="SCF07735.1"/>
    <property type="molecule type" value="Genomic_DNA"/>
</dbReference>
<evidence type="ECO:0000313" key="2">
    <source>
        <dbReference type="EMBL" id="SCF07735.1"/>
    </source>
</evidence>
<sequence>MVTCGLSVPAARRPPNGTVMSMDRKHVNEWLASYERVWRTPGTNDLVTLFTEDARYQQGPYWTPVVGLPAIAQMWEKQRKGPDEVFQMTSDIVAVEGDTAVSRQEVRYGDPVEQEYRDLWIMRFADDGRCRSFEEWPFWPGQQPADPPDGS</sequence>
<evidence type="ECO:0000259" key="1">
    <source>
        <dbReference type="Pfam" id="PF12680"/>
    </source>
</evidence>
<evidence type="ECO:0000313" key="3">
    <source>
        <dbReference type="Proteomes" id="UP000198224"/>
    </source>
</evidence>
<accession>A0A1C4XH14</accession>
<dbReference type="AlphaFoldDB" id="A0A1C4XH14"/>
<protein>
    <submittedName>
        <fullName evidence="2">SnoaL-like domain-containing protein</fullName>
    </submittedName>
</protein>
<dbReference type="Pfam" id="PF12680">
    <property type="entry name" value="SnoaL_2"/>
    <property type="match status" value="1"/>
</dbReference>
<proteinExistence type="predicted"/>
<dbReference type="SUPFAM" id="SSF54427">
    <property type="entry name" value="NTF2-like"/>
    <property type="match status" value="1"/>
</dbReference>
<feature type="domain" description="SnoaL-like" evidence="1">
    <location>
        <begin position="34"/>
        <end position="130"/>
    </location>
</feature>
<name>A0A1C4XH14_9ACTN</name>
<dbReference type="Gene3D" id="3.10.450.50">
    <property type="match status" value="1"/>
</dbReference>
<reference evidence="3" key="1">
    <citation type="submission" date="2016-06" db="EMBL/GenBank/DDBJ databases">
        <authorList>
            <person name="Varghese N."/>
            <person name="Submissions Spin"/>
        </authorList>
    </citation>
    <scope>NUCLEOTIDE SEQUENCE [LARGE SCALE GENOMIC DNA]</scope>
    <source>
        <strain evidence="3">DSM 45160</strain>
    </source>
</reference>
<organism evidence="2 3">
    <name type="scientific">Micromonospora chokoriensis</name>
    <dbReference type="NCBI Taxonomy" id="356851"/>
    <lineage>
        <taxon>Bacteria</taxon>
        <taxon>Bacillati</taxon>
        <taxon>Actinomycetota</taxon>
        <taxon>Actinomycetes</taxon>
        <taxon>Micromonosporales</taxon>
        <taxon>Micromonosporaceae</taxon>
        <taxon>Micromonospora</taxon>
    </lineage>
</organism>
<keyword evidence="3" id="KW-1185">Reference proteome</keyword>
<dbReference type="InterPro" id="IPR037401">
    <property type="entry name" value="SnoaL-like"/>
</dbReference>
<gene>
    <name evidence="2" type="ORF">GA0070612_3589</name>
</gene>